<dbReference type="AlphaFoldDB" id="A0A382H335"/>
<feature type="transmembrane region" description="Helical" evidence="1">
    <location>
        <begin position="12"/>
        <end position="32"/>
    </location>
</feature>
<sequence>IQFNPSKNKFIRYLWISLGSIFVGIGFVGVFVPGLPTTIWLILAAGCYIRSSERLYKWLIENKIFGKYIKNYYDGLGMPRNSKILAISSITLFCTLAIIFFISIIWIKIIVFFVGISGILFILLKVPTQK</sequence>
<accession>A0A382H335</accession>
<gene>
    <name evidence="2" type="ORF">METZ01_LOCUS234534</name>
</gene>
<dbReference type="InterPro" id="IPR007401">
    <property type="entry name" value="DUF454"/>
</dbReference>
<keyword evidence="1" id="KW-1133">Transmembrane helix</keyword>
<evidence type="ECO:0008006" key="3">
    <source>
        <dbReference type="Google" id="ProtNLM"/>
    </source>
</evidence>
<protein>
    <recommendedName>
        <fullName evidence="3">DUF454 domain-containing protein</fullName>
    </recommendedName>
</protein>
<dbReference type="EMBL" id="UINC01058894">
    <property type="protein sequence ID" value="SVB81680.1"/>
    <property type="molecule type" value="Genomic_DNA"/>
</dbReference>
<evidence type="ECO:0000256" key="1">
    <source>
        <dbReference type="SAM" id="Phobius"/>
    </source>
</evidence>
<reference evidence="2" key="1">
    <citation type="submission" date="2018-05" db="EMBL/GenBank/DDBJ databases">
        <authorList>
            <person name="Lanie J.A."/>
            <person name="Ng W.-L."/>
            <person name="Kazmierczak K.M."/>
            <person name="Andrzejewski T.M."/>
            <person name="Davidsen T.M."/>
            <person name="Wayne K.J."/>
            <person name="Tettelin H."/>
            <person name="Glass J.I."/>
            <person name="Rusch D."/>
            <person name="Podicherti R."/>
            <person name="Tsui H.-C.T."/>
            <person name="Winkler M.E."/>
        </authorList>
    </citation>
    <scope>NUCLEOTIDE SEQUENCE</scope>
</reference>
<evidence type="ECO:0000313" key="2">
    <source>
        <dbReference type="EMBL" id="SVB81680.1"/>
    </source>
</evidence>
<dbReference type="Pfam" id="PF04304">
    <property type="entry name" value="DUF454"/>
    <property type="match status" value="1"/>
</dbReference>
<proteinExistence type="predicted"/>
<dbReference type="PANTHER" id="PTHR35813:SF1">
    <property type="entry name" value="INNER MEMBRANE PROTEIN YBAN"/>
    <property type="match status" value="1"/>
</dbReference>
<feature type="transmembrane region" description="Helical" evidence="1">
    <location>
        <begin position="84"/>
        <end position="103"/>
    </location>
</feature>
<keyword evidence="1" id="KW-0472">Membrane</keyword>
<dbReference type="PIRSF" id="PIRSF016789">
    <property type="entry name" value="DUF454"/>
    <property type="match status" value="1"/>
</dbReference>
<dbReference type="PANTHER" id="PTHR35813">
    <property type="entry name" value="INNER MEMBRANE PROTEIN YBAN"/>
    <property type="match status" value="1"/>
</dbReference>
<keyword evidence="1" id="KW-0812">Transmembrane</keyword>
<dbReference type="GO" id="GO:0005886">
    <property type="term" value="C:plasma membrane"/>
    <property type="evidence" value="ECO:0007669"/>
    <property type="project" value="TreeGrafter"/>
</dbReference>
<name>A0A382H335_9ZZZZ</name>
<organism evidence="2">
    <name type="scientific">marine metagenome</name>
    <dbReference type="NCBI Taxonomy" id="408172"/>
    <lineage>
        <taxon>unclassified sequences</taxon>
        <taxon>metagenomes</taxon>
        <taxon>ecological metagenomes</taxon>
    </lineage>
</organism>
<feature type="transmembrane region" description="Helical" evidence="1">
    <location>
        <begin position="109"/>
        <end position="126"/>
    </location>
</feature>
<feature type="non-terminal residue" evidence="2">
    <location>
        <position position="1"/>
    </location>
</feature>